<dbReference type="Gene3D" id="3.20.20.150">
    <property type="entry name" value="Divalent-metal-dependent TIM barrel enzymes"/>
    <property type="match status" value="1"/>
</dbReference>
<evidence type="ECO:0000313" key="2">
    <source>
        <dbReference type="EMBL" id="RFZ78905.1"/>
    </source>
</evidence>
<feature type="domain" description="Xylose isomerase-like TIM barrel" evidence="1">
    <location>
        <begin position="49"/>
        <end position="249"/>
    </location>
</feature>
<dbReference type="PANTHER" id="PTHR12110:SF41">
    <property type="entry name" value="INOSOSE DEHYDRATASE"/>
    <property type="match status" value="1"/>
</dbReference>
<evidence type="ECO:0000259" key="1">
    <source>
        <dbReference type="Pfam" id="PF01261"/>
    </source>
</evidence>
<keyword evidence="2" id="KW-0413">Isomerase</keyword>
<dbReference type="InterPro" id="IPR013022">
    <property type="entry name" value="Xyl_isomerase-like_TIM-brl"/>
</dbReference>
<proteinExistence type="predicted"/>
<organism evidence="2 3">
    <name type="scientific">Lacrimispora amygdalina</name>
    <dbReference type="NCBI Taxonomy" id="253257"/>
    <lineage>
        <taxon>Bacteria</taxon>
        <taxon>Bacillati</taxon>
        <taxon>Bacillota</taxon>
        <taxon>Clostridia</taxon>
        <taxon>Lachnospirales</taxon>
        <taxon>Lachnospiraceae</taxon>
        <taxon>Lacrimispora</taxon>
    </lineage>
</organism>
<dbReference type="AlphaFoldDB" id="A0A3E2ND33"/>
<sequence length="270" mass="31004">MRFISLPEKDGRFYYKTKRCYLMSLIEEFSLQLYSLRELIKEDFPGVLKRVGEIGYTGVEFAGYGGLTASQMHSLLKENGLKSISSHVSLERLINNLDEELSYNREIGTQTIIVPYYPLKTIHDVEILAEQLAPIAKAVRSKGFMFGYHNHAHEFAKSEDGTVLLDLLMQLTDPKDIILELDVYWAAYAGVDVLAYMEKQRNRIRLLHLKQMADFESRKCVDLDEGVLDFHAIICKGLEIGVQHCILEQEEFAVSPYQSIEKGYKHIMNL</sequence>
<dbReference type="InterPro" id="IPR036237">
    <property type="entry name" value="Xyl_isomerase-like_sf"/>
</dbReference>
<dbReference type="Proteomes" id="UP000260680">
    <property type="component" value="Unassembled WGS sequence"/>
</dbReference>
<dbReference type="GO" id="GO:0016853">
    <property type="term" value="F:isomerase activity"/>
    <property type="evidence" value="ECO:0007669"/>
    <property type="project" value="UniProtKB-KW"/>
</dbReference>
<dbReference type="EMBL" id="QOHO01000030">
    <property type="protein sequence ID" value="RFZ78905.1"/>
    <property type="molecule type" value="Genomic_DNA"/>
</dbReference>
<dbReference type="InterPro" id="IPR050312">
    <property type="entry name" value="IolE/XylAMocC-like"/>
</dbReference>
<gene>
    <name evidence="2" type="ORF">DS742_11145</name>
</gene>
<protein>
    <submittedName>
        <fullName evidence="2">Sugar phosphate isomerase/epimerase</fullName>
    </submittedName>
</protein>
<name>A0A3E2ND33_9FIRM</name>
<accession>A0A3E2ND33</accession>
<dbReference type="OrthoDB" id="9798407at2"/>
<dbReference type="Pfam" id="PF01261">
    <property type="entry name" value="AP_endonuc_2"/>
    <property type="match status" value="1"/>
</dbReference>
<comment type="caution">
    <text evidence="2">The sequence shown here is derived from an EMBL/GenBank/DDBJ whole genome shotgun (WGS) entry which is preliminary data.</text>
</comment>
<dbReference type="PANTHER" id="PTHR12110">
    <property type="entry name" value="HYDROXYPYRUVATE ISOMERASE"/>
    <property type="match status" value="1"/>
</dbReference>
<reference evidence="2 3" key="1">
    <citation type="submission" date="2018-07" db="EMBL/GenBank/DDBJ databases">
        <title>New species, Clostridium PI-S10-A1B.</title>
        <authorList>
            <person name="Krishna G."/>
            <person name="Summeta K."/>
            <person name="Shikha S."/>
            <person name="Prabhu P.B."/>
            <person name="Suresh K."/>
        </authorList>
    </citation>
    <scope>NUCLEOTIDE SEQUENCE [LARGE SCALE GENOMIC DNA]</scope>
    <source>
        <strain evidence="2 3">PI-S10-A1B</strain>
    </source>
</reference>
<evidence type="ECO:0000313" key="3">
    <source>
        <dbReference type="Proteomes" id="UP000260680"/>
    </source>
</evidence>
<dbReference type="SUPFAM" id="SSF51658">
    <property type="entry name" value="Xylose isomerase-like"/>
    <property type="match status" value="1"/>
</dbReference>